<dbReference type="EMBL" id="LCJD01000016">
    <property type="protein sequence ID" value="KKT69669.1"/>
    <property type="molecule type" value="Genomic_DNA"/>
</dbReference>
<evidence type="ECO:0000256" key="1">
    <source>
        <dbReference type="SAM" id="Phobius"/>
    </source>
</evidence>
<reference evidence="2 3" key="1">
    <citation type="journal article" date="2015" name="Nature">
        <title>rRNA introns, odd ribosomes, and small enigmatic genomes across a large radiation of phyla.</title>
        <authorList>
            <person name="Brown C.T."/>
            <person name="Hug L.A."/>
            <person name="Thomas B.C."/>
            <person name="Sharon I."/>
            <person name="Castelle C.J."/>
            <person name="Singh A."/>
            <person name="Wilkins M.J."/>
            <person name="Williams K.H."/>
            <person name="Banfield J.F."/>
        </authorList>
    </citation>
    <scope>NUCLEOTIDE SEQUENCE [LARGE SCALE GENOMIC DNA]</scope>
</reference>
<organism evidence="2 3">
    <name type="scientific">candidate division WWE3 bacterium GW2011_GWB1_44_4</name>
    <dbReference type="NCBI Taxonomy" id="1619116"/>
    <lineage>
        <taxon>Bacteria</taxon>
        <taxon>Katanobacteria</taxon>
    </lineage>
</organism>
<dbReference type="AlphaFoldDB" id="A0A0G1MCL5"/>
<gene>
    <name evidence="2" type="ORF">UW65_C0016G0008</name>
</gene>
<comment type="caution">
    <text evidence="2">The sequence shown here is derived from an EMBL/GenBank/DDBJ whole genome shotgun (WGS) entry which is preliminary data.</text>
</comment>
<keyword evidence="1" id="KW-0812">Transmembrane</keyword>
<evidence type="ECO:0000313" key="2">
    <source>
        <dbReference type="EMBL" id="KKT69669.1"/>
    </source>
</evidence>
<dbReference type="Proteomes" id="UP000034783">
    <property type="component" value="Unassembled WGS sequence"/>
</dbReference>
<feature type="transmembrane region" description="Helical" evidence="1">
    <location>
        <begin position="9"/>
        <end position="27"/>
    </location>
</feature>
<evidence type="ECO:0000313" key="3">
    <source>
        <dbReference type="Proteomes" id="UP000034783"/>
    </source>
</evidence>
<keyword evidence="1" id="KW-0472">Membrane</keyword>
<protein>
    <submittedName>
        <fullName evidence="2">Uncharacterized protein</fullName>
    </submittedName>
</protein>
<name>A0A0G1MCL5_UNCKA</name>
<accession>A0A0G1MCL5</accession>
<proteinExistence type="predicted"/>
<keyword evidence="1" id="KW-1133">Transmembrane helix</keyword>
<sequence length="49" mass="5292">MADTPTKDILAILTMFVFAVLGVGTIYHELKGSITALVEKLKAKLQSKS</sequence>